<proteinExistence type="predicted"/>
<feature type="transmembrane region" description="Helical" evidence="2">
    <location>
        <begin position="25"/>
        <end position="43"/>
    </location>
</feature>
<dbReference type="Proteomes" id="UP000559256">
    <property type="component" value="Unassembled WGS sequence"/>
</dbReference>
<accession>A0A8H5FRY4</accession>
<protein>
    <submittedName>
        <fullName evidence="3">Uncharacterized protein</fullName>
    </submittedName>
</protein>
<feature type="compositionally biased region" description="Low complexity" evidence="1">
    <location>
        <begin position="340"/>
        <end position="349"/>
    </location>
</feature>
<keyword evidence="4" id="KW-1185">Reference proteome</keyword>
<evidence type="ECO:0000313" key="3">
    <source>
        <dbReference type="EMBL" id="KAF5346919.1"/>
    </source>
</evidence>
<keyword evidence="2" id="KW-1133">Transmembrane helix</keyword>
<evidence type="ECO:0000256" key="1">
    <source>
        <dbReference type="SAM" id="MobiDB-lite"/>
    </source>
</evidence>
<reference evidence="3 4" key="1">
    <citation type="journal article" date="2020" name="ISME J.">
        <title>Uncovering the hidden diversity of litter-decomposition mechanisms in mushroom-forming fungi.</title>
        <authorList>
            <person name="Floudas D."/>
            <person name="Bentzer J."/>
            <person name="Ahren D."/>
            <person name="Johansson T."/>
            <person name="Persson P."/>
            <person name="Tunlid A."/>
        </authorList>
    </citation>
    <scope>NUCLEOTIDE SEQUENCE [LARGE SCALE GENOMIC DNA]</scope>
    <source>
        <strain evidence="3 4">CBS 291.85</strain>
    </source>
</reference>
<gene>
    <name evidence="3" type="ORF">D9758_010097</name>
</gene>
<keyword evidence="2" id="KW-0812">Transmembrane</keyword>
<feature type="transmembrane region" description="Helical" evidence="2">
    <location>
        <begin position="63"/>
        <end position="81"/>
    </location>
</feature>
<sequence length="361" mass="39478">MTKVTDLLTTDTVIVNPVATLSTLYFIYGFYVLLFIIYLYLFLQHRRRQRDIDSGNGASGNLLYFPGVVALFVVSTCFVVFETQSSVRAGTIFFEAVKSGDTTEFAKYVTNDRLKTADGFIEGFLKIAAIAIADIMLTHRLYVLWDSRMVAIPLFTLILLLSGNVVFHLSSSCSPLQIASTSMIAYGSIDSSDHKKFAVINDGIELDNAFWIGEACLNGIITVLTAGRIWYLSKDIRSTMGSKFRKRYSALAAMIAPDSSGKSGLILPVSIVAFVIIRKVDIPVNPLQIDSLLPLLAAIAPTSILVMVRLQQAFGSDGSGDVEAANINISTIHFEEGNLSSDTSTDTSTAENITNRYKEQA</sequence>
<comment type="caution">
    <text evidence="3">The sequence shown here is derived from an EMBL/GenBank/DDBJ whole genome shotgun (WGS) entry which is preliminary data.</text>
</comment>
<feature type="transmembrane region" description="Helical" evidence="2">
    <location>
        <begin position="119"/>
        <end position="137"/>
    </location>
</feature>
<organism evidence="3 4">
    <name type="scientific">Tetrapyrgos nigripes</name>
    <dbReference type="NCBI Taxonomy" id="182062"/>
    <lineage>
        <taxon>Eukaryota</taxon>
        <taxon>Fungi</taxon>
        <taxon>Dikarya</taxon>
        <taxon>Basidiomycota</taxon>
        <taxon>Agaricomycotina</taxon>
        <taxon>Agaricomycetes</taxon>
        <taxon>Agaricomycetidae</taxon>
        <taxon>Agaricales</taxon>
        <taxon>Marasmiineae</taxon>
        <taxon>Marasmiaceae</taxon>
        <taxon>Tetrapyrgos</taxon>
    </lineage>
</organism>
<name>A0A8H5FRY4_9AGAR</name>
<keyword evidence="2" id="KW-0472">Membrane</keyword>
<dbReference type="EMBL" id="JAACJM010000098">
    <property type="protein sequence ID" value="KAF5346919.1"/>
    <property type="molecule type" value="Genomic_DNA"/>
</dbReference>
<evidence type="ECO:0000313" key="4">
    <source>
        <dbReference type="Proteomes" id="UP000559256"/>
    </source>
</evidence>
<evidence type="ECO:0000256" key="2">
    <source>
        <dbReference type="SAM" id="Phobius"/>
    </source>
</evidence>
<feature type="transmembrane region" description="Helical" evidence="2">
    <location>
        <begin position="209"/>
        <end position="231"/>
    </location>
</feature>
<feature type="region of interest" description="Disordered" evidence="1">
    <location>
        <begin position="338"/>
        <end position="361"/>
    </location>
</feature>
<dbReference type="AlphaFoldDB" id="A0A8H5FRY4"/>
<feature type="transmembrane region" description="Helical" evidence="2">
    <location>
        <begin position="149"/>
        <end position="167"/>
    </location>
</feature>